<dbReference type="Gene3D" id="3.30.70.1440">
    <property type="entry name" value="Multidrug efflux transporter AcrB pore domain"/>
    <property type="match status" value="1"/>
</dbReference>
<feature type="transmembrane region" description="Helical" evidence="1">
    <location>
        <begin position="1010"/>
        <end position="1027"/>
    </location>
</feature>
<protein>
    <submittedName>
        <fullName evidence="2">RND transporter</fullName>
    </submittedName>
</protein>
<proteinExistence type="predicted"/>
<dbReference type="InterPro" id="IPR027463">
    <property type="entry name" value="AcrB_DN_DC_subdom"/>
</dbReference>
<dbReference type="PRINTS" id="PR00702">
    <property type="entry name" value="ACRIFLAVINRP"/>
</dbReference>
<feature type="transmembrane region" description="Helical" evidence="1">
    <location>
        <begin position="333"/>
        <end position="352"/>
    </location>
</feature>
<feature type="transmembrane region" description="Helical" evidence="1">
    <location>
        <begin position="459"/>
        <end position="482"/>
    </location>
</feature>
<evidence type="ECO:0000313" key="3">
    <source>
        <dbReference type="Proteomes" id="UP000238348"/>
    </source>
</evidence>
<feature type="transmembrane region" description="Helical" evidence="1">
    <location>
        <begin position="1039"/>
        <end position="1065"/>
    </location>
</feature>
<dbReference type="Gene3D" id="3.30.70.1320">
    <property type="entry name" value="Multidrug efflux transporter AcrB pore domain like"/>
    <property type="match status" value="1"/>
</dbReference>
<reference evidence="2 3" key="1">
    <citation type="submission" date="2015-09" db="EMBL/GenBank/DDBJ databases">
        <title>Sorangium comparison.</title>
        <authorList>
            <person name="Zaburannyi N."/>
            <person name="Bunk B."/>
            <person name="Overmann J."/>
            <person name="Mueller R."/>
        </authorList>
    </citation>
    <scope>NUCLEOTIDE SEQUENCE [LARGE SCALE GENOMIC DNA]</scope>
    <source>
        <strain evidence="2 3">So ce26</strain>
    </source>
</reference>
<dbReference type="SUPFAM" id="SSF82714">
    <property type="entry name" value="Multidrug efflux transporter AcrB TolC docking domain, DN and DC subdomains"/>
    <property type="match status" value="2"/>
</dbReference>
<dbReference type="SUPFAM" id="SSF82693">
    <property type="entry name" value="Multidrug efflux transporter AcrB pore domain, PN1, PN2, PC1 and PC2 subdomains"/>
    <property type="match status" value="3"/>
</dbReference>
<feature type="transmembrane region" description="Helical" evidence="1">
    <location>
        <begin position="932"/>
        <end position="954"/>
    </location>
</feature>
<dbReference type="Proteomes" id="UP000238348">
    <property type="component" value="Chromosome"/>
</dbReference>
<evidence type="ECO:0000313" key="2">
    <source>
        <dbReference type="EMBL" id="AUX41813.1"/>
    </source>
</evidence>
<dbReference type="RefSeq" id="WP_104980488.1">
    <property type="nucleotide sequence ID" value="NZ_CP012673.1"/>
</dbReference>
<dbReference type="PANTHER" id="PTHR32063:SF0">
    <property type="entry name" value="SWARMING MOTILITY PROTEIN SWRC"/>
    <property type="match status" value="1"/>
</dbReference>
<dbReference type="EMBL" id="CP012673">
    <property type="protein sequence ID" value="AUX41813.1"/>
    <property type="molecule type" value="Genomic_DNA"/>
</dbReference>
<feature type="transmembrane region" description="Helical" evidence="1">
    <location>
        <begin position="12"/>
        <end position="31"/>
    </location>
</feature>
<dbReference type="Gene3D" id="1.20.1640.10">
    <property type="entry name" value="Multidrug efflux transporter AcrB transmembrane domain"/>
    <property type="match status" value="2"/>
</dbReference>
<dbReference type="Pfam" id="PF00873">
    <property type="entry name" value="ACR_tran"/>
    <property type="match status" value="1"/>
</dbReference>
<feature type="transmembrane region" description="Helical" evidence="1">
    <location>
        <begin position="960"/>
        <end position="980"/>
    </location>
</feature>
<feature type="transmembrane region" description="Helical" evidence="1">
    <location>
        <begin position="385"/>
        <end position="410"/>
    </location>
</feature>
<dbReference type="AlphaFoldDB" id="A0A2L0ER84"/>
<organism evidence="2 3">
    <name type="scientific">Sorangium cellulosum</name>
    <name type="common">Polyangium cellulosum</name>
    <dbReference type="NCBI Taxonomy" id="56"/>
    <lineage>
        <taxon>Bacteria</taxon>
        <taxon>Pseudomonadati</taxon>
        <taxon>Myxococcota</taxon>
        <taxon>Polyangia</taxon>
        <taxon>Polyangiales</taxon>
        <taxon>Polyangiaceae</taxon>
        <taxon>Sorangium</taxon>
    </lineage>
</organism>
<feature type="transmembrane region" description="Helical" evidence="1">
    <location>
        <begin position="431"/>
        <end position="453"/>
    </location>
</feature>
<feature type="transmembrane region" description="Helical" evidence="1">
    <location>
        <begin position="534"/>
        <end position="554"/>
    </location>
</feature>
<feature type="transmembrane region" description="Helical" evidence="1">
    <location>
        <begin position="359"/>
        <end position="379"/>
    </location>
</feature>
<dbReference type="Gene3D" id="3.30.70.1430">
    <property type="entry name" value="Multidrug efflux transporter AcrB pore domain"/>
    <property type="match status" value="2"/>
</dbReference>
<dbReference type="GO" id="GO:0042910">
    <property type="term" value="F:xenobiotic transmembrane transporter activity"/>
    <property type="evidence" value="ECO:0007669"/>
    <property type="project" value="TreeGrafter"/>
</dbReference>
<keyword evidence="1" id="KW-0472">Membrane</keyword>
<accession>A0A2L0ER84</accession>
<keyword evidence="1" id="KW-0812">Transmembrane</keyword>
<dbReference type="GO" id="GO:0005886">
    <property type="term" value="C:plasma membrane"/>
    <property type="evidence" value="ECO:0007669"/>
    <property type="project" value="TreeGrafter"/>
</dbReference>
<dbReference type="PANTHER" id="PTHR32063">
    <property type="match status" value="1"/>
</dbReference>
<keyword evidence="1" id="KW-1133">Transmembrane helix</keyword>
<sequence length="1102" mass="119629">MQTLARICIQRPVFAAMLGLALVVVGAAAYFNLGVDRFPAVDLPTVSVRTTLPGGAPEDVEAEISEEIEEAVNTVEGITELRSISSSGNSVVIATFNLDRDVDSAAQDVRDRVQAVLRRLPVGTEPPIIAKQDNDATPVMSIAVSADRSIRELTEVADKLVRVQLERSSGVGEVRVVGGQERAIKIWLNADRLAAYGLAVTAVREAIVEQNANIPAGNVTGREEERTLRTMGRVKNAGDFNNMVVATVDGRPVRVRDIGYAEDGTYEQRSLARLDGRPTVVLNVVRQSGANTVAVIEAVKANVAKLSEQLPSDVKLEVIRDQSGYIYTALHEINVHLVLGSILACAVVLLFMRSWRSTVIAGVAIPTSVVATFGMMWALDFTLNSVTMLALVLMVGIVIDDAIVVLENIFRFVEEKKMSSFDAARAATQEIGLAVLATTLSLVVIFVPVSFMSSISGRFLFQFGITSTVAILVSLLVSFTLTPMMSARLLRKEADRAHAAGAGEGESSTSRGGFYARLDAWYTRTLSFAMRHRALVAVSALAVVASSIPLYGLVKQEYIPSGADDAEFEIRVTAPLSASIGAMDDVMRRIGDDVRNVRGVRSVLVSAGGSFVSGVNSGEVFVRIAPHDERTFSITRLFRETILGNPIRAFRGNYSQNDVMQEVRRALRKYPDLRISVRNVPSFNIGGGNFEIDFAIQGPEIEALERYANELRERAMKLGGIVDADVTLKIDRPELRVLIDRERAAALGVRTEDIATALRLMVGGDQEVSRFRDESVNENYNVQLRVIEEDRDRLGAVRRLYVPRTARPSAPAPSDPSGGAAPGAAASLLRGDLVRLDNLVTIEEAKSPSRIDRLDRQRVSSLRAGVAPGYALADRLEALRGAAREMDMPAAYSTSVRGRGAELERTFGEFIWAFLLSIVLMYMILASQFESLVHPVTILLSLPLSVPFALLSLWATGNTLNLYSALGFLVLFGVVKKNSILQVDHMNKLRAEGMPRAEAILQANRDRLRPILMTTLALVAGMLPLWLGTGPGAEERHAIAVVVIGGQSLSLLLTLIVTPVSYSLLDDLAHSERWGRVRARVGSWGSAVSAQVGRLLSSRRAT</sequence>
<evidence type="ECO:0000256" key="1">
    <source>
        <dbReference type="SAM" id="Phobius"/>
    </source>
</evidence>
<gene>
    <name evidence="2" type="ORF">SOCE26_032380</name>
</gene>
<dbReference type="InterPro" id="IPR001036">
    <property type="entry name" value="Acrflvin-R"/>
</dbReference>
<name>A0A2L0ER84_SORCE</name>
<dbReference type="OrthoDB" id="9759330at2"/>
<dbReference type="Gene3D" id="3.30.2090.10">
    <property type="entry name" value="Multidrug efflux transporter AcrB TolC docking domain, DN and DC subdomains"/>
    <property type="match status" value="2"/>
</dbReference>
<feature type="transmembrane region" description="Helical" evidence="1">
    <location>
        <begin position="907"/>
        <end position="925"/>
    </location>
</feature>
<dbReference type="SUPFAM" id="SSF82866">
    <property type="entry name" value="Multidrug efflux transporter AcrB transmembrane domain"/>
    <property type="match status" value="2"/>
</dbReference>